<evidence type="ECO:0000313" key="2">
    <source>
        <dbReference type="Proteomes" id="UP000250321"/>
    </source>
</evidence>
<sequence length="66" mass="7456">MMTHPSNRTRAMAGHKESVPIQWLGHLLRYATVTPNPNPSFPIIRALIIISSDKDKDGDGKDRMRD</sequence>
<name>A0A315ALE2_PRUYE</name>
<evidence type="ECO:0000313" key="1">
    <source>
        <dbReference type="EMBL" id="PQQ15106.1"/>
    </source>
</evidence>
<dbReference type="AlphaFoldDB" id="A0A315ALE2"/>
<dbReference type="EMBL" id="PJQY01000239">
    <property type="protein sequence ID" value="PQQ15106.1"/>
    <property type="molecule type" value="Genomic_DNA"/>
</dbReference>
<proteinExistence type="predicted"/>
<dbReference type="Proteomes" id="UP000250321">
    <property type="component" value="Unassembled WGS sequence"/>
</dbReference>
<gene>
    <name evidence="1" type="ORF">Pyn_29847</name>
</gene>
<comment type="caution">
    <text evidence="1">The sequence shown here is derived from an EMBL/GenBank/DDBJ whole genome shotgun (WGS) entry which is preliminary data.</text>
</comment>
<organism evidence="1 2">
    <name type="scientific">Prunus yedoensis var. nudiflora</name>
    <dbReference type="NCBI Taxonomy" id="2094558"/>
    <lineage>
        <taxon>Eukaryota</taxon>
        <taxon>Viridiplantae</taxon>
        <taxon>Streptophyta</taxon>
        <taxon>Embryophyta</taxon>
        <taxon>Tracheophyta</taxon>
        <taxon>Spermatophyta</taxon>
        <taxon>Magnoliopsida</taxon>
        <taxon>eudicotyledons</taxon>
        <taxon>Gunneridae</taxon>
        <taxon>Pentapetalae</taxon>
        <taxon>rosids</taxon>
        <taxon>fabids</taxon>
        <taxon>Rosales</taxon>
        <taxon>Rosaceae</taxon>
        <taxon>Amygdaloideae</taxon>
        <taxon>Amygdaleae</taxon>
        <taxon>Prunus</taxon>
    </lineage>
</organism>
<keyword evidence="2" id="KW-1185">Reference proteome</keyword>
<protein>
    <submittedName>
        <fullName evidence="1">Uncharacterized protein</fullName>
    </submittedName>
</protein>
<reference evidence="1 2" key="1">
    <citation type="submission" date="2018-02" db="EMBL/GenBank/DDBJ databases">
        <title>Draft genome of wild Prunus yedoensis var. nudiflora.</title>
        <authorList>
            <person name="Baek S."/>
            <person name="Kim J.-H."/>
            <person name="Choi K."/>
            <person name="Kim G.-B."/>
            <person name="Cho A."/>
            <person name="Jang H."/>
            <person name="Shin C.-H."/>
            <person name="Yu H.-J."/>
            <person name="Mun J.-H."/>
        </authorList>
    </citation>
    <scope>NUCLEOTIDE SEQUENCE [LARGE SCALE GENOMIC DNA]</scope>
    <source>
        <strain evidence="2">cv. Jeju island</strain>
        <tissue evidence="1">Leaf</tissue>
    </source>
</reference>
<accession>A0A315ALE2</accession>